<comment type="caution">
    <text evidence="5">The sequence shown here is derived from an EMBL/GenBank/DDBJ whole genome shotgun (WGS) entry which is preliminary data.</text>
</comment>
<evidence type="ECO:0000313" key="5">
    <source>
        <dbReference type="EMBL" id="MSC60096.1"/>
    </source>
</evidence>
<dbReference type="InterPro" id="IPR014883">
    <property type="entry name" value="VRR_NUC"/>
</dbReference>
<keyword evidence="3" id="KW-0378">Hydrolase</keyword>
<dbReference type="SMART" id="SM00990">
    <property type="entry name" value="VRR_NUC"/>
    <property type="match status" value="1"/>
</dbReference>
<accession>A0A6L5T7N7</accession>
<dbReference type="GO" id="GO:0004518">
    <property type="term" value="F:nuclease activity"/>
    <property type="evidence" value="ECO:0007669"/>
    <property type="project" value="UniProtKB-KW"/>
</dbReference>
<dbReference type="AlphaFoldDB" id="A0A6L5T7N7"/>
<keyword evidence="2" id="KW-0540">Nuclease</keyword>
<dbReference type="GO" id="GO:0016788">
    <property type="term" value="F:hydrolase activity, acting on ester bonds"/>
    <property type="evidence" value="ECO:0007669"/>
    <property type="project" value="InterPro"/>
</dbReference>
<reference evidence="5 6" key="1">
    <citation type="journal article" date="2019" name="Nat. Med.">
        <title>A library of human gut bacterial isolates paired with longitudinal multiomics data enables mechanistic microbiome research.</title>
        <authorList>
            <person name="Poyet M."/>
            <person name="Groussin M."/>
            <person name="Gibbons S.M."/>
            <person name="Avila-Pacheco J."/>
            <person name="Jiang X."/>
            <person name="Kearney S.M."/>
            <person name="Perrotta A.R."/>
            <person name="Berdy B."/>
            <person name="Zhao S."/>
            <person name="Lieberman T.D."/>
            <person name="Swanson P.K."/>
            <person name="Smith M."/>
            <person name="Roesemann S."/>
            <person name="Alexander J.E."/>
            <person name="Rich S.A."/>
            <person name="Livny J."/>
            <person name="Vlamakis H."/>
            <person name="Clish C."/>
            <person name="Bullock K."/>
            <person name="Deik A."/>
            <person name="Scott J."/>
            <person name="Pierce K.A."/>
            <person name="Xavier R.J."/>
            <person name="Alm E.J."/>
        </authorList>
    </citation>
    <scope>NUCLEOTIDE SEQUENCE [LARGE SCALE GENOMIC DNA]</scope>
    <source>
        <strain evidence="5 6">BIOML-A11</strain>
    </source>
</reference>
<organism evidence="5 6">
    <name type="scientific">Agathobacter rectalis</name>
    <dbReference type="NCBI Taxonomy" id="39491"/>
    <lineage>
        <taxon>Bacteria</taxon>
        <taxon>Bacillati</taxon>
        <taxon>Bacillota</taxon>
        <taxon>Clostridia</taxon>
        <taxon>Lachnospirales</taxon>
        <taxon>Lachnospiraceae</taxon>
        <taxon>Agathobacter</taxon>
    </lineage>
</organism>
<dbReference type="EMBL" id="WKQP01000010">
    <property type="protein sequence ID" value="MSC60096.1"/>
    <property type="molecule type" value="Genomic_DNA"/>
</dbReference>
<sequence>MQEKDIEKKLRIGIKGIGGLCLKWVSPGYTGVPDRMILLPGGIIRFAELKAPGKTERKRQIVVQRILRHMGFIVYNSVDSVDKVQHIVAECKEVIQHNE</sequence>
<dbReference type="GO" id="GO:0003676">
    <property type="term" value="F:nucleic acid binding"/>
    <property type="evidence" value="ECO:0007669"/>
    <property type="project" value="InterPro"/>
</dbReference>
<feature type="domain" description="VRR-NUC" evidence="4">
    <location>
        <begin position="1"/>
        <end position="79"/>
    </location>
</feature>
<dbReference type="InterPro" id="IPR011856">
    <property type="entry name" value="tRNA_endonuc-like_dom_sf"/>
</dbReference>
<dbReference type="Gene3D" id="3.40.1350.10">
    <property type="match status" value="1"/>
</dbReference>
<evidence type="ECO:0000256" key="1">
    <source>
        <dbReference type="ARBA" id="ARBA00001946"/>
    </source>
</evidence>
<evidence type="ECO:0000259" key="4">
    <source>
        <dbReference type="SMART" id="SM00990"/>
    </source>
</evidence>
<comment type="cofactor">
    <cofactor evidence="1">
        <name>Mg(2+)</name>
        <dbReference type="ChEBI" id="CHEBI:18420"/>
    </cofactor>
</comment>
<proteinExistence type="predicted"/>
<protein>
    <submittedName>
        <fullName evidence="5">VRR-NUC domain-containing protein</fullName>
    </submittedName>
</protein>
<evidence type="ECO:0000256" key="2">
    <source>
        <dbReference type="ARBA" id="ARBA00022722"/>
    </source>
</evidence>
<evidence type="ECO:0000256" key="3">
    <source>
        <dbReference type="ARBA" id="ARBA00022801"/>
    </source>
</evidence>
<gene>
    <name evidence="5" type="ORF">GKE07_07780</name>
</gene>
<evidence type="ECO:0000313" key="6">
    <source>
        <dbReference type="Proteomes" id="UP000479563"/>
    </source>
</evidence>
<name>A0A6L5T7N7_9FIRM</name>
<dbReference type="Proteomes" id="UP000479563">
    <property type="component" value="Unassembled WGS sequence"/>
</dbReference>